<evidence type="ECO:0000256" key="3">
    <source>
        <dbReference type="ARBA" id="ARBA00022695"/>
    </source>
</evidence>
<dbReference type="InterPro" id="IPR009907">
    <property type="entry name" value="RpoY"/>
</dbReference>
<evidence type="ECO:0000256" key="4">
    <source>
        <dbReference type="ARBA" id="ARBA00023163"/>
    </source>
</evidence>
<accession>A0ABT9VML1</accession>
<keyword evidence="1" id="KW-0240">DNA-directed RNA polymerase</keyword>
<protein>
    <submittedName>
        <fullName evidence="5">DNA-dependent RNA polymerase auxiliary subunit epsilon</fullName>
    </submittedName>
</protein>
<gene>
    <name evidence="5" type="ORF">J2S06_001200</name>
</gene>
<proteinExistence type="predicted"/>
<evidence type="ECO:0000313" key="5">
    <source>
        <dbReference type="EMBL" id="MDQ0162124.1"/>
    </source>
</evidence>
<dbReference type="Gene3D" id="3.10.20.730">
    <property type="entry name" value="RNAP, epsilon subunit-like"/>
    <property type="match status" value="1"/>
</dbReference>
<sequence>MMFKVFYQEVADEPPVRERTKSFFIEAESEREVRAKIREFGYNIEYIQPINDVFLEFEKQSENFKVVE</sequence>
<dbReference type="Proteomes" id="UP001225646">
    <property type="component" value="Unassembled WGS sequence"/>
</dbReference>
<keyword evidence="2" id="KW-0808">Transferase</keyword>
<dbReference type="EMBL" id="JAUSTR010000003">
    <property type="protein sequence ID" value="MDQ0162124.1"/>
    <property type="molecule type" value="Genomic_DNA"/>
</dbReference>
<dbReference type="RefSeq" id="WP_419151654.1">
    <property type="nucleotide sequence ID" value="NZ_JAUSTR010000003.1"/>
</dbReference>
<dbReference type="Pfam" id="PF07288">
    <property type="entry name" value="RpoY"/>
    <property type="match status" value="1"/>
</dbReference>
<dbReference type="NCBIfam" id="NF010188">
    <property type="entry name" value="PRK13667.1"/>
    <property type="match status" value="1"/>
</dbReference>
<comment type="caution">
    <text evidence="5">The sequence shown here is derived from an EMBL/GenBank/DDBJ whole genome shotgun (WGS) entry which is preliminary data.</text>
</comment>
<reference evidence="5 6" key="1">
    <citation type="submission" date="2023-07" db="EMBL/GenBank/DDBJ databases">
        <title>Genomic Encyclopedia of Type Strains, Phase IV (KMG-IV): sequencing the most valuable type-strain genomes for metagenomic binning, comparative biology and taxonomic classification.</title>
        <authorList>
            <person name="Goeker M."/>
        </authorList>
    </citation>
    <scope>NUCLEOTIDE SEQUENCE [LARGE SCALE GENOMIC DNA]</scope>
    <source>
        <strain evidence="5 6">DSM 19092</strain>
    </source>
</reference>
<evidence type="ECO:0000313" key="6">
    <source>
        <dbReference type="Proteomes" id="UP001225646"/>
    </source>
</evidence>
<organism evidence="5 6">
    <name type="scientific">Aeribacillus alveayuensis</name>
    <dbReference type="NCBI Taxonomy" id="279215"/>
    <lineage>
        <taxon>Bacteria</taxon>
        <taxon>Bacillati</taxon>
        <taxon>Bacillota</taxon>
        <taxon>Bacilli</taxon>
        <taxon>Bacillales</taxon>
        <taxon>Bacillaceae</taxon>
        <taxon>Aeribacillus</taxon>
    </lineage>
</organism>
<keyword evidence="6" id="KW-1185">Reference proteome</keyword>
<keyword evidence="3" id="KW-0548">Nucleotidyltransferase</keyword>
<evidence type="ECO:0000256" key="2">
    <source>
        <dbReference type="ARBA" id="ARBA00022679"/>
    </source>
</evidence>
<evidence type="ECO:0000256" key="1">
    <source>
        <dbReference type="ARBA" id="ARBA00022478"/>
    </source>
</evidence>
<name>A0ABT9VML1_9BACI</name>
<keyword evidence="4" id="KW-0804">Transcription</keyword>